<dbReference type="EMBL" id="CM007381">
    <property type="protein sequence ID" value="ONK81067.1"/>
    <property type="molecule type" value="Genomic_DNA"/>
</dbReference>
<gene>
    <name evidence="1" type="ORF">A4U43_C01F24870</name>
</gene>
<reference evidence="2" key="1">
    <citation type="journal article" date="2017" name="Nat. Commun.">
        <title>The asparagus genome sheds light on the origin and evolution of a young Y chromosome.</title>
        <authorList>
            <person name="Harkess A."/>
            <person name="Zhou J."/>
            <person name="Xu C."/>
            <person name="Bowers J.E."/>
            <person name="Van der Hulst R."/>
            <person name="Ayyampalayam S."/>
            <person name="Mercati F."/>
            <person name="Riccardi P."/>
            <person name="McKain M.R."/>
            <person name="Kakrana A."/>
            <person name="Tang H."/>
            <person name="Ray J."/>
            <person name="Groenendijk J."/>
            <person name="Arikit S."/>
            <person name="Mathioni S.M."/>
            <person name="Nakano M."/>
            <person name="Shan H."/>
            <person name="Telgmann-Rauber A."/>
            <person name="Kanno A."/>
            <person name="Yue Z."/>
            <person name="Chen H."/>
            <person name="Li W."/>
            <person name="Chen Y."/>
            <person name="Xu X."/>
            <person name="Zhang Y."/>
            <person name="Luo S."/>
            <person name="Chen H."/>
            <person name="Gao J."/>
            <person name="Mao Z."/>
            <person name="Pires J.C."/>
            <person name="Luo M."/>
            <person name="Kudrna D."/>
            <person name="Wing R.A."/>
            <person name="Meyers B.C."/>
            <person name="Yi K."/>
            <person name="Kong H."/>
            <person name="Lavrijsen P."/>
            <person name="Sunseri F."/>
            <person name="Falavigna A."/>
            <person name="Ye Y."/>
            <person name="Leebens-Mack J.H."/>
            <person name="Chen G."/>
        </authorList>
    </citation>
    <scope>NUCLEOTIDE SEQUENCE [LARGE SCALE GENOMIC DNA]</scope>
    <source>
        <strain evidence="2">cv. DH0086</strain>
    </source>
</reference>
<name>A0A5P1FUF7_ASPOF</name>
<sequence length="94" mass="10746">MKQIWTLYLKLLGEVASLRAGRGGDSERAAEPLSSRASEVDRLRREFDESSRKARRLYEALQERDCAKGKVTCLQESAVAQSHRAYLKSEPYRD</sequence>
<dbReference type="Gramene" id="ONK81067">
    <property type="protein sequence ID" value="ONK81067"/>
    <property type="gene ID" value="A4U43_C01F24870"/>
</dbReference>
<dbReference type="Proteomes" id="UP000243459">
    <property type="component" value="Chromosome 1"/>
</dbReference>
<proteinExistence type="predicted"/>
<evidence type="ECO:0000313" key="2">
    <source>
        <dbReference type="Proteomes" id="UP000243459"/>
    </source>
</evidence>
<keyword evidence="2" id="KW-1185">Reference proteome</keyword>
<protein>
    <submittedName>
        <fullName evidence="1">Uncharacterized protein</fullName>
    </submittedName>
</protein>
<organism evidence="1 2">
    <name type="scientific">Asparagus officinalis</name>
    <name type="common">Garden asparagus</name>
    <dbReference type="NCBI Taxonomy" id="4686"/>
    <lineage>
        <taxon>Eukaryota</taxon>
        <taxon>Viridiplantae</taxon>
        <taxon>Streptophyta</taxon>
        <taxon>Embryophyta</taxon>
        <taxon>Tracheophyta</taxon>
        <taxon>Spermatophyta</taxon>
        <taxon>Magnoliopsida</taxon>
        <taxon>Liliopsida</taxon>
        <taxon>Asparagales</taxon>
        <taxon>Asparagaceae</taxon>
        <taxon>Asparagoideae</taxon>
        <taxon>Asparagus</taxon>
    </lineage>
</organism>
<accession>A0A5P1FUF7</accession>
<dbReference type="AlphaFoldDB" id="A0A5P1FUF7"/>
<evidence type="ECO:0000313" key="1">
    <source>
        <dbReference type="EMBL" id="ONK81067.1"/>
    </source>
</evidence>